<feature type="domain" description="HTH tetR-type" evidence="5">
    <location>
        <begin position="11"/>
        <end position="71"/>
    </location>
</feature>
<sequence length="210" mass="24298">MAPRVSDAYKTRKKQELLQAARRIFVRKGYTRATMQDIMEEAGVSRGALYAYFENIEHVYLELLRSDDQTDIQLFLPDDSCTAWQQLKRWVYKQQTLIEGIEHSLLLANTEFFLSMHNQKPSEGSSYLHARYERIVEVLIEFFQQGVAKNELQPQQPVDSIAHYLVSFIDGLMLDSFHMGPHRTNVPAQIEVLLFSLQAMLSPTDENSPK</sequence>
<dbReference type="PROSITE" id="PS50977">
    <property type="entry name" value="HTH_TETR_2"/>
    <property type="match status" value="1"/>
</dbReference>
<dbReference type="PANTHER" id="PTHR47506">
    <property type="entry name" value="TRANSCRIPTIONAL REGULATORY PROTEIN"/>
    <property type="match status" value="1"/>
</dbReference>
<keyword evidence="3" id="KW-0804">Transcription</keyword>
<evidence type="ECO:0000256" key="3">
    <source>
        <dbReference type="ARBA" id="ARBA00023163"/>
    </source>
</evidence>
<dbReference type="PRINTS" id="PR00455">
    <property type="entry name" value="HTHTETR"/>
</dbReference>
<dbReference type="Pfam" id="PF00440">
    <property type="entry name" value="TetR_N"/>
    <property type="match status" value="1"/>
</dbReference>
<keyword evidence="1" id="KW-0805">Transcription regulation</keyword>
<dbReference type="PANTHER" id="PTHR47506:SF6">
    <property type="entry name" value="HTH-TYPE TRANSCRIPTIONAL REPRESSOR NEMR"/>
    <property type="match status" value="1"/>
</dbReference>
<name>A0ABY4WDI5_9BACL</name>
<dbReference type="Pfam" id="PF17922">
    <property type="entry name" value="TetR_C_17"/>
    <property type="match status" value="1"/>
</dbReference>
<evidence type="ECO:0000259" key="5">
    <source>
        <dbReference type="PROSITE" id="PS50977"/>
    </source>
</evidence>
<dbReference type="EMBL" id="CP098755">
    <property type="protein sequence ID" value="USG64814.1"/>
    <property type="molecule type" value="Genomic_DNA"/>
</dbReference>
<evidence type="ECO:0000313" key="7">
    <source>
        <dbReference type="Proteomes" id="UP001056500"/>
    </source>
</evidence>
<dbReference type="Proteomes" id="UP001056500">
    <property type="component" value="Chromosome"/>
</dbReference>
<reference evidence="6" key="1">
    <citation type="submission" date="2022-06" db="EMBL/GenBank/DDBJ databases">
        <title>Genome sequencing of Brevibacillus sp. BB3-R1.</title>
        <authorList>
            <person name="Heo J."/>
            <person name="Lee D."/>
            <person name="Won M."/>
            <person name="Han B.-H."/>
            <person name="Hong S.-B."/>
            <person name="Kwon S.-W."/>
        </authorList>
    </citation>
    <scope>NUCLEOTIDE SEQUENCE</scope>
    <source>
        <strain evidence="6">BB3-R1</strain>
    </source>
</reference>
<organism evidence="6 7">
    <name type="scientific">Brevibacillus ruminantium</name>
    <dbReference type="NCBI Taxonomy" id="2950604"/>
    <lineage>
        <taxon>Bacteria</taxon>
        <taxon>Bacillati</taxon>
        <taxon>Bacillota</taxon>
        <taxon>Bacilli</taxon>
        <taxon>Bacillales</taxon>
        <taxon>Paenibacillaceae</taxon>
        <taxon>Brevibacillus</taxon>
    </lineage>
</organism>
<dbReference type="InterPro" id="IPR041612">
    <property type="entry name" value="YfiR_C"/>
</dbReference>
<dbReference type="RefSeq" id="WP_251871923.1">
    <property type="nucleotide sequence ID" value="NZ_CP098755.1"/>
</dbReference>
<evidence type="ECO:0000313" key="6">
    <source>
        <dbReference type="EMBL" id="USG64814.1"/>
    </source>
</evidence>
<dbReference type="SUPFAM" id="SSF48498">
    <property type="entry name" value="Tetracyclin repressor-like, C-terminal domain"/>
    <property type="match status" value="1"/>
</dbReference>
<gene>
    <name evidence="6" type="ORF">NDK47_22230</name>
</gene>
<keyword evidence="7" id="KW-1185">Reference proteome</keyword>
<evidence type="ECO:0000256" key="4">
    <source>
        <dbReference type="PROSITE-ProRule" id="PRU00335"/>
    </source>
</evidence>
<accession>A0ABY4WDI5</accession>
<dbReference type="Gene3D" id="1.10.10.60">
    <property type="entry name" value="Homeodomain-like"/>
    <property type="match status" value="1"/>
</dbReference>
<protein>
    <submittedName>
        <fullName evidence="6">TetR family transcriptional regulator</fullName>
    </submittedName>
</protein>
<dbReference type="InterPro" id="IPR001647">
    <property type="entry name" value="HTH_TetR"/>
</dbReference>
<dbReference type="Gene3D" id="1.10.357.10">
    <property type="entry name" value="Tetracycline Repressor, domain 2"/>
    <property type="match status" value="1"/>
</dbReference>
<dbReference type="InterPro" id="IPR009057">
    <property type="entry name" value="Homeodomain-like_sf"/>
</dbReference>
<dbReference type="InterPro" id="IPR036271">
    <property type="entry name" value="Tet_transcr_reg_TetR-rel_C_sf"/>
</dbReference>
<feature type="DNA-binding region" description="H-T-H motif" evidence="4">
    <location>
        <begin position="34"/>
        <end position="53"/>
    </location>
</feature>
<proteinExistence type="predicted"/>
<evidence type="ECO:0000256" key="2">
    <source>
        <dbReference type="ARBA" id="ARBA00023125"/>
    </source>
</evidence>
<evidence type="ECO:0000256" key="1">
    <source>
        <dbReference type="ARBA" id="ARBA00023015"/>
    </source>
</evidence>
<dbReference type="SUPFAM" id="SSF46689">
    <property type="entry name" value="Homeodomain-like"/>
    <property type="match status" value="1"/>
</dbReference>
<keyword evidence="2 4" id="KW-0238">DNA-binding</keyword>